<dbReference type="EMBL" id="CP098827">
    <property type="protein sequence ID" value="XBO73030.1"/>
    <property type="molecule type" value="Genomic_DNA"/>
</dbReference>
<evidence type="ECO:0000313" key="1">
    <source>
        <dbReference type="EMBL" id="XBO73030.1"/>
    </source>
</evidence>
<proteinExistence type="predicted"/>
<sequence>MTRLANRRPLSVTITPQDKVIKGFRQRSWAVERLEPGDQGPSVVTLVLSLTERAAYRFNLQAAAPRLFIRAGHSDGEPHIDAITASQDVAANWMDGEHRVLATEMPLAIQAWIEAYLVAHGEAPIEGRKKKRKGAGRARENTP</sequence>
<name>A0AAU7KNU9_9GAMM</name>
<organism evidence="1">
    <name type="scientific">Halomonas sp. RT37</name>
    <dbReference type="NCBI Taxonomy" id="2950872"/>
    <lineage>
        <taxon>Bacteria</taxon>
        <taxon>Pseudomonadati</taxon>
        <taxon>Pseudomonadota</taxon>
        <taxon>Gammaproteobacteria</taxon>
        <taxon>Oceanospirillales</taxon>
        <taxon>Halomonadaceae</taxon>
        <taxon>Halomonas</taxon>
    </lineage>
</organism>
<accession>A0AAU7KNU9</accession>
<dbReference type="Pfam" id="PF11749">
    <property type="entry name" value="DUF3305"/>
    <property type="match status" value="1"/>
</dbReference>
<protein>
    <submittedName>
        <fullName evidence="1">DUF3305 domain-containing protein</fullName>
    </submittedName>
</protein>
<dbReference type="InterPro" id="IPR021736">
    <property type="entry name" value="DUF3305"/>
</dbReference>
<dbReference type="RefSeq" id="WP_045992209.1">
    <property type="nucleotide sequence ID" value="NZ_CP098827.1"/>
</dbReference>
<reference evidence="1" key="1">
    <citation type="submission" date="2022-06" db="EMBL/GenBank/DDBJ databases">
        <title>A novel DMS-producing enzyme.</title>
        <authorList>
            <person name="Zhang Y."/>
        </authorList>
    </citation>
    <scope>NUCLEOTIDE SEQUENCE</scope>
    <source>
        <strain evidence="1">RT37</strain>
    </source>
</reference>
<dbReference type="AlphaFoldDB" id="A0AAU7KNU9"/>
<gene>
    <name evidence="1" type="ORF">NFG58_10155</name>
</gene>